<name>A0A832H5H6_9CYAN</name>
<dbReference type="EMBL" id="DSRD01000640">
    <property type="protein sequence ID" value="HGW94652.1"/>
    <property type="molecule type" value="Genomic_DNA"/>
</dbReference>
<protein>
    <submittedName>
        <fullName evidence="1">Uncharacterized protein</fullName>
    </submittedName>
</protein>
<organism evidence="1">
    <name type="scientific">Oscillatoriales cyanobacterium SpSt-402</name>
    <dbReference type="NCBI Taxonomy" id="2282168"/>
    <lineage>
        <taxon>Bacteria</taxon>
        <taxon>Bacillati</taxon>
        <taxon>Cyanobacteriota</taxon>
        <taxon>Cyanophyceae</taxon>
        <taxon>Oscillatoriophycideae</taxon>
        <taxon>Oscillatoriales</taxon>
    </lineage>
</organism>
<evidence type="ECO:0000313" key="1">
    <source>
        <dbReference type="EMBL" id="HGW94652.1"/>
    </source>
</evidence>
<comment type="caution">
    <text evidence="1">The sequence shown here is derived from an EMBL/GenBank/DDBJ whole genome shotgun (WGS) entry which is preliminary data.</text>
</comment>
<proteinExistence type="predicted"/>
<dbReference type="AlphaFoldDB" id="A0A832H5H6"/>
<sequence>MQGSFKTFICEYRFNNPRWGFEIKAASLEEAEQRLRSLSQGRVLGELKAVIPYQLGWLAKLWFWVGNLFRV</sequence>
<accession>A0A832H5H6</accession>
<reference evidence="1" key="1">
    <citation type="journal article" date="2020" name="mSystems">
        <title>Genome- and Community-Level Interaction Insights into Carbon Utilization and Element Cycling Functions of Hydrothermarchaeota in Hydrothermal Sediment.</title>
        <authorList>
            <person name="Zhou Z."/>
            <person name="Liu Y."/>
            <person name="Xu W."/>
            <person name="Pan J."/>
            <person name="Luo Z.H."/>
            <person name="Li M."/>
        </authorList>
    </citation>
    <scope>NUCLEOTIDE SEQUENCE [LARGE SCALE GENOMIC DNA]</scope>
    <source>
        <strain evidence="1">SpSt-402</strain>
    </source>
</reference>
<gene>
    <name evidence="1" type="ORF">ENR47_10275</name>
</gene>